<name>A0ABY8FME3_9GAMM</name>
<dbReference type="InterPro" id="IPR001173">
    <property type="entry name" value="Glyco_trans_2-like"/>
</dbReference>
<dbReference type="Gene3D" id="3.90.550.10">
    <property type="entry name" value="Spore Coat Polysaccharide Biosynthesis Protein SpsA, Chain A"/>
    <property type="match status" value="1"/>
</dbReference>
<dbReference type="Pfam" id="PF00535">
    <property type="entry name" value="Glycos_transf_2"/>
    <property type="match status" value="1"/>
</dbReference>
<reference evidence="3 4" key="1">
    <citation type="submission" date="2019-01" db="EMBL/GenBank/DDBJ databases">
        <title>Genome sequence of Salinicola endophyticus REST5.</title>
        <authorList>
            <person name="Nascimento F.X."/>
        </authorList>
    </citation>
    <scope>NUCLEOTIDE SEQUENCE [LARGE SCALE GENOMIC DNA]</scope>
    <source>
        <strain evidence="3 4">REST5</strain>
    </source>
</reference>
<evidence type="ECO:0000259" key="2">
    <source>
        <dbReference type="Pfam" id="PF00535"/>
    </source>
</evidence>
<evidence type="ECO:0000313" key="4">
    <source>
        <dbReference type="Proteomes" id="UP001321526"/>
    </source>
</evidence>
<dbReference type="InterPro" id="IPR029044">
    <property type="entry name" value="Nucleotide-diphossugar_trans"/>
</dbReference>
<sequence>MFSRRSTSTTPSPSRGSSSTSITRIALSLVLPRLASSRHLASGTSPPGGARRGVSMHRFSIQRRLLACPALSSPRHRQRAAWRRGGGPAHPRPVSKPELRKPCHSRSGPWPGPPNDPLPNQPTPRETAMLALPKLSLIVFATAPAAQIAKLIEEASRALVHARALEFLILDGGRDARLAQALGDLALDVARVRILPWSGDVDTALSQAARQAQGDWLVTLDSSGRADPHDLPDMLCAARHQGLALVQGRAHHASGAQRWLARLATPFTAAHQPPQGLYVIEREALRALPPLKGLMRFLPMLVRRGGGRVGQHPILWRTPSDAVAPVPRPSLGALGETLTQWHQARRWRPRQVSRRPT</sequence>
<accession>A0ABY8FME3</accession>
<dbReference type="Proteomes" id="UP001321526">
    <property type="component" value="Chromosome"/>
</dbReference>
<dbReference type="EMBL" id="CP035631">
    <property type="protein sequence ID" value="WFF42366.1"/>
    <property type="molecule type" value="Genomic_DNA"/>
</dbReference>
<protein>
    <submittedName>
        <fullName evidence="3">Glycosyltransferase</fullName>
    </submittedName>
</protein>
<feature type="region of interest" description="Disordered" evidence="1">
    <location>
        <begin position="70"/>
        <end position="125"/>
    </location>
</feature>
<evidence type="ECO:0000256" key="1">
    <source>
        <dbReference type="SAM" id="MobiDB-lite"/>
    </source>
</evidence>
<feature type="region of interest" description="Disordered" evidence="1">
    <location>
        <begin position="1"/>
        <end position="21"/>
    </location>
</feature>
<evidence type="ECO:0000313" key="3">
    <source>
        <dbReference type="EMBL" id="WFF42366.1"/>
    </source>
</evidence>
<dbReference type="SUPFAM" id="SSF53448">
    <property type="entry name" value="Nucleotide-diphospho-sugar transferases"/>
    <property type="match status" value="1"/>
</dbReference>
<proteinExistence type="predicted"/>
<gene>
    <name evidence="3" type="ORF">EVC62_13105</name>
</gene>
<feature type="compositionally biased region" description="Pro residues" evidence="1">
    <location>
        <begin position="110"/>
        <end position="122"/>
    </location>
</feature>
<keyword evidence="4" id="KW-1185">Reference proteome</keyword>
<feature type="domain" description="Glycosyltransferase 2-like" evidence="2">
    <location>
        <begin position="148"/>
        <end position="260"/>
    </location>
</feature>
<organism evidence="3 4">
    <name type="scientific">Salinicola endophyticus</name>
    <dbReference type="NCBI Taxonomy" id="1949083"/>
    <lineage>
        <taxon>Bacteria</taxon>
        <taxon>Pseudomonadati</taxon>
        <taxon>Pseudomonadota</taxon>
        <taxon>Gammaproteobacteria</taxon>
        <taxon>Oceanospirillales</taxon>
        <taxon>Halomonadaceae</taxon>
        <taxon>Salinicola</taxon>
    </lineage>
</organism>